<keyword evidence="3" id="KW-0808">Transferase</keyword>
<feature type="transmembrane region" description="Helical" evidence="4">
    <location>
        <begin position="372"/>
        <end position="391"/>
    </location>
</feature>
<keyword evidence="2" id="KW-0328">Glycosyltransferase</keyword>
<reference evidence="5" key="1">
    <citation type="submission" date="2020-10" db="EMBL/GenBank/DDBJ databases">
        <authorList>
            <person name="Gilroy R."/>
        </authorList>
    </citation>
    <scope>NUCLEOTIDE SEQUENCE</scope>
    <source>
        <strain evidence="5">CHK147-3167</strain>
    </source>
</reference>
<dbReference type="GO" id="GO:0016757">
    <property type="term" value="F:glycosyltransferase activity"/>
    <property type="evidence" value="ECO:0007669"/>
    <property type="project" value="UniProtKB-KW"/>
</dbReference>
<name>A0A9D0ZPQ1_9FIRM</name>
<evidence type="ECO:0000313" key="5">
    <source>
        <dbReference type="EMBL" id="HIQ90156.1"/>
    </source>
</evidence>
<dbReference type="CDD" id="cd06438">
    <property type="entry name" value="EpsO_like"/>
    <property type="match status" value="1"/>
</dbReference>
<dbReference type="SUPFAM" id="SSF53448">
    <property type="entry name" value="Nucleotide-diphospho-sugar transferases"/>
    <property type="match status" value="1"/>
</dbReference>
<evidence type="ECO:0000313" key="6">
    <source>
        <dbReference type="Proteomes" id="UP000886786"/>
    </source>
</evidence>
<dbReference type="PANTHER" id="PTHR43630">
    <property type="entry name" value="POLY-BETA-1,6-N-ACETYL-D-GLUCOSAMINE SYNTHASE"/>
    <property type="match status" value="1"/>
</dbReference>
<evidence type="ECO:0000256" key="3">
    <source>
        <dbReference type="ARBA" id="ARBA00022679"/>
    </source>
</evidence>
<comment type="similarity">
    <text evidence="1">Belongs to the glycosyltransferase 2 family.</text>
</comment>
<proteinExistence type="inferred from homology"/>
<keyword evidence="4" id="KW-1133">Transmembrane helix</keyword>
<gene>
    <name evidence="5" type="ORF">IAB27_00805</name>
</gene>
<accession>A0A9D0ZPQ1</accession>
<dbReference type="Proteomes" id="UP000886786">
    <property type="component" value="Unassembled WGS sequence"/>
</dbReference>
<evidence type="ECO:0000256" key="4">
    <source>
        <dbReference type="SAM" id="Phobius"/>
    </source>
</evidence>
<protein>
    <submittedName>
        <fullName evidence="5">Glycosyltransferase family 2 protein</fullName>
    </submittedName>
</protein>
<feature type="transmembrane region" description="Helical" evidence="4">
    <location>
        <begin position="332"/>
        <end position="357"/>
    </location>
</feature>
<dbReference type="PANTHER" id="PTHR43630:SF1">
    <property type="entry name" value="POLY-BETA-1,6-N-ACETYL-D-GLUCOSAMINE SYNTHASE"/>
    <property type="match status" value="1"/>
</dbReference>
<evidence type="ECO:0000256" key="2">
    <source>
        <dbReference type="ARBA" id="ARBA00022676"/>
    </source>
</evidence>
<dbReference type="AlphaFoldDB" id="A0A9D0ZPQ1"/>
<dbReference type="Gene3D" id="3.90.550.10">
    <property type="entry name" value="Spore Coat Polysaccharide Biosynthesis Protein SpsA, Chain A"/>
    <property type="match status" value="1"/>
</dbReference>
<dbReference type="EMBL" id="DVFV01000020">
    <property type="protein sequence ID" value="HIQ90156.1"/>
    <property type="molecule type" value="Genomic_DNA"/>
</dbReference>
<sequence>MIVVQMILVIIAVWLLLRKYLISLKGAGRELVKSTDEPTFAVLIPAKDESAVIEGLLSSLDNQSYKINKNDIYVIVEDKNDPTYNIALKRGNRVVVRRDFTYKCKGGALDEAVKLIISEGKHYDAYFIFDADNVLDKDFFMEMKDSYKKGYDVGIGYRNTKNGNDNIYAAASSLTFSMINTLGNSFKAKHGLTLTVSGTGFYIRGSILESLGGYPFYSLTEDYEFSLYAVLNNLSTTYNREAKYYDEQPVSYEVTIRQRTRWIKGYFTARRMYYRDLREKLADKDSNYASTYVTLVGVKPYILLVLALLCEIIKSIFDISMASFADKPIGMFVYNLAIILFSVYLVLVVFTSVLLFIEKDSLRLNRGMKLKVLFYNPLFLAGYVKCLYLSIKSKNLIWERIPHTVNSSLDEELIEERVKK</sequence>
<dbReference type="InterPro" id="IPR029044">
    <property type="entry name" value="Nucleotide-diphossugar_trans"/>
</dbReference>
<comment type="caution">
    <text evidence="5">The sequence shown here is derived from an EMBL/GenBank/DDBJ whole genome shotgun (WGS) entry which is preliminary data.</text>
</comment>
<dbReference type="Pfam" id="PF13641">
    <property type="entry name" value="Glyco_tranf_2_3"/>
    <property type="match status" value="1"/>
</dbReference>
<keyword evidence="4" id="KW-0472">Membrane</keyword>
<evidence type="ECO:0000256" key="1">
    <source>
        <dbReference type="ARBA" id="ARBA00006739"/>
    </source>
</evidence>
<reference evidence="5" key="2">
    <citation type="journal article" date="2021" name="PeerJ">
        <title>Extensive microbial diversity within the chicken gut microbiome revealed by metagenomics and culture.</title>
        <authorList>
            <person name="Gilroy R."/>
            <person name="Ravi A."/>
            <person name="Getino M."/>
            <person name="Pursley I."/>
            <person name="Horton D.L."/>
            <person name="Alikhan N.F."/>
            <person name="Baker D."/>
            <person name="Gharbi K."/>
            <person name="Hall N."/>
            <person name="Watson M."/>
            <person name="Adriaenssens E.M."/>
            <person name="Foster-Nyarko E."/>
            <person name="Jarju S."/>
            <person name="Secka A."/>
            <person name="Antonio M."/>
            <person name="Oren A."/>
            <person name="Chaudhuri R.R."/>
            <person name="La Ragione R."/>
            <person name="Hildebrand F."/>
            <person name="Pallen M.J."/>
        </authorList>
    </citation>
    <scope>NUCLEOTIDE SEQUENCE</scope>
    <source>
        <strain evidence="5">CHK147-3167</strain>
    </source>
</reference>
<keyword evidence="4" id="KW-0812">Transmembrane</keyword>
<organism evidence="5 6">
    <name type="scientific">Candidatus Coprosoma intestinipullorum</name>
    <dbReference type="NCBI Taxonomy" id="2840752"/>
    <lineage>
        <taxon>Bacteria</taxon>
        <taxon>Bacillati</taxon>
        <taxon>Bacillota</taxon>
        <taxon>Bacillota incertae sedis</taxon>
        <taxon>Candidatus Coprosoma</taxon>
    </lineage>
</organism>